<dbReference type="EMBL" id="JAHQIW010003656">
    <property type="protein sequence ID" value="KAJ1359622.1"/>
    <property type="molecule type" value="Genomic_DNA"/>
</dbReference>
<name>A0AAD5QRF2_PARTN</name>
<protein>
    <submittedName>
        <fullName evidence="1">Uncharacterized protein</fullName>
    </submittedName>
</protein>
<evidence type="ECO:0000313" key="1">
    <source>
        <dbReference type="EMBL" id="KAJ1359622.1"/>
    </source>
</evidence>
<gene>
    <name evidence="1" type="ORF">KIN20_018396</name>
</gene>
<keyword evidence="2" id="KW-1185">Reference proteome</keyword>
<proteinExistence type="predicted"/>
<comment type="caution">
    <text evidence="1">The sequence shown here is derived from an EMBL/GenBank/DDBJ whole genome shotgun (WGS) entry which is preliminary data.</text>
</comment>
<reference evidence="1" key="1">
    <citation type="submission" date="2021-06" db="EMBL/GenBank/DDBJ databases">
        <title>Parelaphostrongylus tenuis whole genome reference sequence.</title>
        <authorList>
            <person name="Garwood T.J."/>
            <person name="Larsen P.A."/>
            <person name="Fountain-Jones N.M."/>
            <person name="Garbe J.R."/>
            <person name="Macchietto M.G."/>
            <person name="Kania S.A."/>
            <person name="Gerhold R.W."/>
            <person name="Richards J.E."/>
            <person name="Wolf T.M."/>
        </authorList>
    </citation>
    <scope>NUCLEOTIDE SEQUENCE</scope>
    <source>
        <strain evidence="1">MNPRO001-30</strain>
        <tissue evidence="1">Meninges</tissue>
    </source>
</reference>
<sequence>MRASLSFGRSSNGGCSGWAVGLLNRIGNNMFNATSHPIWQVAFHSLNHLNGWEGKRRMWPVRGEKHVETNEDYFLGLDLLRN</sequence>
<organism evidence="1 2">
    <name type="scientific">Parelaphostrongylus tenuis</name>
    <name type="common">Meningeal worm</name>
    <dbReference type="NCBI Taxonomy" id="148309"/>
    <lineage>
        <taxon>Eukaryota</taxon>
        <taxon>Metazoa</taxon>
        <taxon>Ecdysozoa</taxon>
        <taxon>Nematoda</taxon>
        <taxon>Chromadorea</taxon>
        <taxon>Rhabditida</taxon>
        <taxon>Rhabditina</taxon>
        <taxon>Rhabditomorpha</taxon>
        <taxon>Strongyloidea</taxon>
        <taxon>Metastrongylidae</taxon>
        <taxon>Parelaphostrongylus</taxon>
    </lineage>
</organism>
<dbReference type="AlphaFoldDB" id="A0AAD5QRF2"/>
<accession>A0AAD5QRF2</accession>
<evidence type="ECO:0000313" key="2">
    <source>
        <dbReference type="Proteomes" id="UP001196413"/>
    </source>
</evidence>
<dbReference type="Proteomes" id="UP001196413">
    <property type="component" value="Unassembled WGS sequence"/>
</dbReference>